<feature type="domain" description="C2H2-type" evidence="12">
    <location>
        <begin position="9"/>
        <end position="36"/>
    </location>
</feature>
<dbReference type="GO" id="GO:0005634">
    <property type="term" value="C:nucleus"/>
    <property type="evidence" value="ECO:0007669"/>
    <property type="project" value="UniProtKB-SubCell"/>
</dbReference>
<evidence type="ECO:0000259" key="12">
    <source>
        <dbReference type="PROSITE" id="PS50157"/>
    </source>
</evidence>
<keyword evidence="7" id="KW-0238">DNA-binding</keyword>
<keyword evidence="14" id="KW-1185">Reference proteome</keyword>
<evidence type="ECO:0000256" key="5">
    <source>
        <dbReference type="ARBA" id="ARBA00022833"/>
    </source>
</evidence>
<dbReference type="PROSITE" id="PS50157">
    <property type="entry name" value="ZINC_FINGER_C2H2_2"/>
    <property type="match status" value="2"/>
</dbReference>
<dbReference type="FunFam" id="3.30.160.60:FF:000446">
    <property type="entry name" value="Zinc finger protein"/>
    <property type="match status" value="1"/>
</dbReference>
<dbReference type="PROSITE" id="PS00028">
    <property type="entry name" value="ZINC_FINGER_C2H2_1"/>
    <property type="match status" value="2"/>
</dbReference>
<dbReference type="InterPro" id="IPR036236">
    <property type="entry name" value="Znf_C2H2_sf"/>
</dbReference>
<evidence type="ECO:0000256" key="10">
    <source>
        <dbReference type="PROSITE-ProRule" id="PRU00042"/>
    </source>
</evidence>
<dbReference type="EnsemblMetazoa" id="MESCA010107-RA">
    <property type="protein sequence ID" value="MESCA010107-PA"/>
    <property type="gene ID" value="MESCA010107"/>
</dbReference>
<dbReference type="GO" id="GO:0010468">
    <property type="term" value="P:regulation of gene expression"/>
    <property type="evidence" value="ECO:0007669"/>
    <property type="project" value="TreeGrafter"/>
</dbReference>
<dbReference type="HOGENOM" id="CLU_1995212_0_0_1"/>
<feature type="compositionally biased region" description="Basic and acidic residues" evidence="11">
    <location>
        <begin position="58"/>
        <end position="73"/>
    </location>
</feature>
<feature type="region of interest" description="Disordered" evidence="11">
    <location>
        <begin position="55"/>
        <end position="90"/>
    </location>
</feature>
<evidence type="ECO:0000256" key="6">
    <source>
        <dbReference type="ARBA" id="ARBA00023015"/>
    </source>
</evidence>
<organism evidence="13 14">
    <name type="scientific">Megaselia scalaris</name>
    <name type="common">Humpbacked fly</name>
    <name type="synonym">Phora scalaris</name>
    <dbReference type="NCBI Taxonomy" id="36166"/>
    <lineage>
        <taxon>Eukaryota</taxon>
        <taxon>Metazoa</taxon>
        <taxon>Ecdysozoa</taxon>
        <taxon>Arthropoda</taxon>
        <taxon>Hexapoda</taxon>
        <taxon>Insecta</taxon>
        <taxon>Pterygota</taxon>
        <taxon>Neoptera</taxon>
        <taxon>Endopterygota</taxon>
        <taxon>Diptera</taxon>
        <taxon>Brachycera</taxon>
        <taxon>Muscomorpha</taxon>
        <taxon>Platypezoidea</taxon>
        <taxon>Phoridae</taxon>
        <taxon>Megaseliini</taxon>
        <taxon>Megaselia</taxon>
    </lineage>
</organism>
<evidence type="ECO:0000256" key="2">
    <source>
        <dbReference type="ARBA" id="ARBA00022723"/>
    </source>
</evidence>
<evidence type="ECO:0000256" key="4">
    <source>
        <dbReference type="ARBA" id="ARBA00022771"/>
    </source>
</evidence>
<comment type="subcellular location">
    <subcellularLocation>
        <location evidence="1">Nucleus</location>
    </subcellularLocation>
</comment>
<keyword evidence="3" id="KW-0677">Repeat</keyword>
<keyword evidence="8" id="KW-0804">Transcription</keyword>
<dbReference type="SUPFAM" id="SSF57667">
    <property type="entry name" value="beta-beta-alpha zinc fingers"/>
    <property type="match status" value="1"/>
</dbReference>
<keyword evidence="5" id="KW-0862">Zinc</keyword>
<keyword evidence="4 10" id="KW-0863">Zinc-finger</keyword>
<evidence type="ECO:0000256" key="8">
    <source>
        <dbReference type="ARBA" id="ARBA00023163"/>
    </source>
</evidence>
<evidence type="ECO:0000313" key="14">
    <source>
        <dbReference type="Proteomes" id="UP000015102"/>
    </source>
</evidence>
<accession>T1H1P0</accession>
<evidence type="ECO:0000256" key="7">
    <source>
        <dbReference type="ARBA" id="ARBA00023125"/>
    </source>
</evidence>
<feature type="domain" description="C2H2-type" evidence="12">
    <location>
        <begin position="37"/>
        <end position="64"/>
    </location>
</feature>
<dbReference type="EMBL" id="CAQQ02157672">
    <property type="status" value="NOT_ANNOTATED_CDS"/>
    <property type="molecule type" value="Genomic_DNA"/>
</dbReference>
<keyword evidence="6" id="KW-0805">Transcription regulation</keyword>
<dbReference type="AlphaFoldDB" id="T1H1P0"/>
<name>T1H1P0_MEGSC</name>
<reference evidence="13" key="2">
    <citation type="submission" date="2015-06" db="UniProtKB">
        <authorList>
            <consortium name="EnsemblMetazoa"/>
        </authorList>
    </citation>
    <scope>IDENTIFICATION</scope>
</reference>
<proteinExistence type="predicted"/>
<evidence type="ECO:0000256" key="1">
    <source>
        <dbReference type="ARBA" id="ARBA00004123"/>
    </source>
</evidence>
<keyword evidence="9" id="KW-0539">Nucleus</keyword>
<sequence length="125" mass="14496">MTHIKEKPHKCNLCVKSFPTPGDLKSHMYTHTESWPFKCHICARGFSKHTNLKNHLFLHTEKGKRNTDREKNGKRNNTSNPEEKSAEDTKRLSEIMVALASTFIKNGNGRWNEIKKYQSKSKNVL</sequence>
<dbReference type="InterPro" id="IPR050331">
    <property type="entry name" value="Zinc_finger"/>
</dbReference>
<dbReference type="GO" id="GO:0008270">
    <property type="term" value="F:zinc ion binding"/>
    <property type="evidence" value="ECO:0007669"/>
    <property type="project" value="UniProtKB-KW"/>
</dbReference>
<dbReference type="PANTHER" id="PTHR16515">
    <property type="entry name" value="PR DOMAIN ZINC FINGER PROTEIN"/>
    <property type="match status" value="1"/>
</dbReference>
<dbReference type="Pfam" id="PF00096">
    <property type="entry name" value="zf-C2H2"/>
    <property type="match status" value="2"/>
</dbReference>
<evidence type="ECO:0000313" key="13">
    <source>
        <dbReference type="EnsemblMetazoa" id="MESCA010107-PA"/>
    </source>
</evidence>
<dbReference type="SMART" id="SM00355">
    <property type="entry name" value="ZnF_C2H2"/>
    <property type="match status" value="2"/>
</dbReference>
<dbReference type="STRING" id="36166.T1H1P0"/>
<protein>
    <recommendedName>
        <fullName evidence="12">C2H2-type domain-containing protein</fullName>
    </recommendedName>
</protein>
<dbReference type="EMBL" id="CAQQ02157671">
    <property type="status" value="NOT_ANNOTATED_CDS"/>
    <property type="molecule type" value="Genomic_DNA"/>
</dbReference>
<keyword evidence="2" id="KW-0479">Metal-binding</keyword>
<dbReference type="InterPro" id="IPR013087">
    <property type="entry name" value="Znf_C2H2_type"/>
</dbReference>
<evidence type="ECO:0000256" key="3">
    <source>
        <dbReference type="ARBA" id="ARBA00022737"/>
    </source>
</evidence>
<evidence type="ECO:0000256" key="9">
    <source>
        <dbReference type="ARBA" id="ARBA00023242"/>
    </source>
</evidence>
<feature type="compositionally biased region" description="Basic and acidic residues" evidence="11">
    <location>
        <begin position="81"/>
        <end position="90"/>
    </location>
</feature>
<dbReference type="Gene3D" id="3.30.160.60">
    <property type="entry name" value="Classic Zinc Finger"/>
    <property type="match status" value="2"/>
</dbReference>
<evidence type="ECO:0000256" key="11">
    <source>
        <dbReference type="SAM" id="MobiDB-lite"/>
    </source>
</evidence>
<reference evidence="14" key="1">
    <citation type="submission" date="2013-02" db="EMBL/GenBank/DDBJ databases">
        <authorList>
            <person name="Hughes D."/>
        </authorList>
    </citation>
    <scope>NUCLEOTIDE SEQUENCE</scope>
    <source>
        <strain>Durham</strain>
        <strain evidence="14">NC isolate 2 -- Noor lab</strain>
    </source>
</reference>
<dbReference type="Proteomes" id="UP000015102">
    <property type="component" value="Unassembled WGS sequence"/>
</dbReference>
<dbReference type="GO" id="GO:0003677">
    <property type="term" value="F:DNA binding"/>
    <property type="evidence" value="ECO:0007669"/>
    <property type="project" value="UniProtKB-KW"/>
</dbReference>
<dbReference type="PANTHER" id="PTHR16515:SF49">
    <property type="entry name" value="GASTRULA ZINC FINGER PROTEIN XLCGF49.1-LIKE-RELATED"/>
    <property type="match status" value="1"/>
</dbReference>